<evidence type="ECO:0000259" key="8">
    <source>
        <dbReference type="PROSITE" id="PS50112"/>
    </source>
</evidence>
<dbReference type="PANTHER" id="PTHR44757:SF2">
    <property type="entry name" value="BIOFILM ARCHITECTURE MAINTENANCE PROTEIN MBAA"/>
    <property type="match status" value="1"/>
</dbReference>
<dbReference type="Gene3D" id="3.30.70.270">
    <property type="match status" value="1"/>
</dbReference>
<keyword evidence="6 7" id="KW-0472">Membrane</keyword>
<dbReference type="InterPro" id="IPR052155">
    <property type="entry name" value="Biofilm_reg_signaling"/>
</dbReference>
<dbReference type="InterPro" id="IPR043128">
    <property type="entry name" value="Rev_trsase/Diguanyl_cyclase"/>
</dbReference>
<dbReference type="Gene3D" id="3.30.450.20">
    <property type="entry name" value="PAS domain"/>
    <property type="match status" value="1"/>
</dbReference>
<keyword evidence="4 7" id="KW-0812">Transmembrane</keyword>
<dbReference type="SUPFAM" id="SSF55785">
    <property type="entry name" value="PYP-like sensor domain (PAS domain)"/>
    <property type="match status" value="1"/>
</dbReference>
<dbReference type="NCBIfam" id="TIGR00229">
    <property type="entry name" value="sensory_box"/>
    <property type="match status" value="1"/>
</dbReference>
<dbReference type="PANTHER" id="PTHR44757">
    <property type="entry name" value="DIGUANYLATE CYCLASE DGCP"/>
    <property type="match status" value="1"/>
</dbReference>
<feature type="transmembrane region" description="Helical" evidence="7">
    <location>
        <begin position="200"/>
        <end position="233"/>
    </location>
</feature>
<feature type="domain" description="PAC" evidence="9">
    <location>
        <begin position="380"/>
        <end position="432"/>
    </location>
</feature>
<dbReference type="CDD" id="cd01949">
    <property type="entry name" value="GGDEF"/>
    <property type="match status" value="1"/>
</dbReference>
<dbReference type="SMART" id="SM00267">
    <property type="entry name" value="GGDEF"/>
    <property type="match status" value="1"/>
</dbReference>
<gene>
    <name evidence="11" type="ORF">SAMN04488509_10358</name>
</gene>
<feature type="transmembrane region" description="Helical" evidence="7">
    <location>
        <begin position="240"/>
        <end position="258"/>
    </location>
</feature>
<dbReference type="PROSITE" id="PS50113">
    <property type="entry name" value="PAC"/>
    <property type="match status" value="1"/>
</dbReference>
<dbReference type="InterPro" id="IPR000014">
    <property type="entry name" value="PAS"/>
</dbReference>
<name>A0A1G6VFT2_9GAMM</name>
<dbReference type="InterPro" id="IPR007895">
    <property type="entry name" value="MASE1"/>
</dbReference>
<proteinExistence type="predicted"/>
<accession>A0A1G6VFT2</accession>
<feature type="transmembrane region" description="Helical" evidence="7">
    <location>
        <begin position="16"/>
        <end position="38"/>
    </location>
</feature>
<feature type="transmembrane region" description="Helical" evidence="7">
    <location>
        <begin position="157"/>
        <end position="180"/>
    </location>
</feature>
<evidence type="ECO:0000256" key="4">
    <source>
        <dbReference type="ARBA" id="ARBA00022692"/>
    </source>
</evidence>
<dbReference type="InterPro" id="IPR013655">
    <property type="entry name" value="PAS_fold_3"/>
</dbReference>
<evidence type="ECO:0000313" key="12">
    <source>
        <dbReference type="Proteomes" id="UP000199603"/>
    </source>
</evidence>
<feature type="transmembrane region" description="Helical" evidence="7">
    <location>
        <begin position="120"/>
        <end position="145"/>
    </location>
</feature>
<dbReference type="STRING" id="265719.SAMN04488509_10358"/>
<dbReference type="AlphaFoldDB" id="A0A1G6VFT2"/>
<feature type="transmembrane region" description="Helical" evidence="7">
    <location>
        <begin position="278"/>
        <end position="296"/>
    </location>
</feature>
<dbReference type="PROSITE" id="PS50112">
    <property type="entry name" value="PAS"/>
    <property type="match status" value="1"/>
</dbReference>
<dbReference type="Proteomes" id="UP000199603">
    <property type="component" value="Unassembled WGS sequence"/>
</dbReference>
<dbReference type="OrthoDB" id="9812260at2"/>
<keyword evidence="12" id="KW-1185">Reference proteome</keyword>
<dbReference type="Pfam" id="PF05231">
    <property type="entry name" value="MASE1"/>
    <property type="match status" value="1"/>
</dbReference>
<protein>
    <submittedName>
        <fullName evidence="11">PAS domain S-box-containing protein/diguanylate cyclase (GGDEF) domain-containing protein</fullName>
    </submittedName>
</protein>
<dbReference type="SMART" id="SM00091">
    <property type="entry name" value="PAS"/>
    <property type="match status" value="1"/>
</dbReference>
<dbReference type="SUPFAM" id="SSF55073">
    <property type="entry name" value="Nucleotide cyclase"/>
    <property type="match status" value="1"/>
</dbReference>
<reference evidence="11 12" key="1">
    <citation type="submission" date="2016-10" db="EMBL/GenBank/DDBJ databases">
        <authorList>
            <person name="de Groot N.N."/>
        </authorList>
    </citation>
    <scope>NUCLEOTIDE SEQUENCE [LARGE SCALE GENOMIC DNA]</scope>
    <source>
        <strain evidence="11 12">DSM 16957</strain>
    </source>
</reference>
<dbReference type="InterPro" id="IPR000160">
    <property type="entry name" value="GGDEF_dom"/>
</dbReference>
<evidence type="ECO:0000256" key="3">
    <source>
        <dbReference type="ARBA" id="ARBA00022475"/>
    </source>
</evidence>
<evidence type="ECO:0000313" key="11">
    <source>
        <dbReference type="EMBL" id="SDD52378.1"/>
    </source>
</evidence>
<dbReference type="FunFam" id="3.30.70.270:FF:000001">
    <property type="entry name" value="Diguanylate cyclase domain protein"/>
    <property type="match status" value="1"/>
</dbReference>
<evidence type="ECO:0000256" key="7">
    <source>
        <dbReference type="SAM" id="Phobius"/>
    </source>
</evidence>
<dbReference type="PROSITE" id="PS50887">
    <property type="entry name" value="GGDEF"/>
    <property type="match status" value="1"/>
</dbReference>
<dbReference type="EMBL" id="FNAG01000003">
    <property type="protein sequence ID" value="SDD52378.1"/>
    <property type="molecule type" value="Genomic_DNA"/>
</dbReference>
<organism evidence="11 12">
    <name type="scientific">Aquimonas voraii</name>
    <dbReference type="NCBI Taxonomy" id="265719"/>
    <lineage>
        <taxon>Bacteria</taxon>
        <taxon>Pseudomonadati</taxon>
        <taxon>Pseudomonadota</taxon>
        <taxon>Gammaproteobacteria</taxon>
        <taxon>Lysobacterales</taxon>
        <taxon>Lysobacteraceae</taxon>
        <taxon>Aquimonas</taxon>
    </lineage>
</organism>
<evidence type="ECO:0000256" key="1">
    <source>
        <dbReference type="ARBA" id="ARBA00001946"/>
    </source>
</evidence>
<dbReference type="GO" id="GO:0003824">
    <property type="term" value="F:catalytic activity"/>
    <property type="evidence" value="ECO:0007669"/>
    <property type="project" value="UniProtKB-ARBA"/>
</dbReference>
<sequence>MAMASRDHRSGARRQAWLLLALGLGVGGLTLASLAFVMTEGLPLLWLSSGFAAGVIVAFGLRLQLSVVLVLLLALYVPGGLLGVTPSTALGYGLIHLLEIVLVVWGARRFGGRLMVVEEVLRSSLVAGVVSLLATGLTTVLAMALRWATRGPDAVDLGVALTWFTSHLTGMVVTAGLITVGVVQTRHWLKHHEHQPGLLAAWLLLLLALAGVFGTQIHALLFLPFLPVMWLAFRHGLPGALLAAATVAVASGTAAFMGRFAPAVPGLDPALSATLFPQLYAFATCLMVLPMAVVMTERARLAARLKRSEAHYRLMTEHARDLVVRLRADGSRSYVSEAARSLLGYAPDELHDPRRELFHPEDDPPIRALLAPLFVEAGSTNVQFRMRHREGHWVWLEALAVSVPAEQGEGFDIVYSARDISTRVAAEQALLAQARTDALTGLPNRREYGERLQRALQRARRSGLGVAVFALDLDHFKAINDELGHAAGDEALREFAARMRPQLRDADVLARLGGDEFALLMENLTHASECEATARRFLAGMRPPFRVSGEARVLGVSIGIAFGRGALDADARLEAADGALYRVKESGRGRYELVELGPAPAG</sequence>
<evidence type="ECO:0000256" key="6">
    <source>
        <dbReference type="ARBA" id="ARBA00023136"/>
    </source>
</evidence>
<dbReference type="CDD" id="cd00130">
    <property type="entry name" value="PAS"/>
    <property type="match status" value="1"/>
</dbReference>
<evidence type="ECO:0000256" key="5">
    <source>
        <dbReference type="ARBA" id="ARBA00022989"/>
    </source>
</evidence>
<comment type="cofactor">
    <cofactor evidence="1">
        <name>Mg(2+)</name>
        <dbReference type="ChEBI" id="CHEBI:18420"/>
    </cofactor>
</comment>
<dbReference type="Pfam" id="PF08447">
    <property type="entry name" value="PAS_3"/>
    <property type="match status" value="1"/>
</dbReference>
<keyword evidence="5 7" id="KW-1133">Transmembrane helix</keyword>
<keyword evidence="3" id="KW-1003">Cell membrane</keyword>
<dbReference type="NCBIfam" id="TIGR00254">
    <property type="entry name" value="GGDEF"/>
    <property type="match status" value="1"/>
</dbReference>
<dbReference type="GO" id="GO:0005886">
    <property type="term" value="C:plasma membrane"/>
    <property type="evidence" value="ECO:0007669"/>
    <property type="project" value="UniProtKB-SubCell"/>
</dbReference>
<dbReference type="InterPro" id="IPR000700">
    <property type="entry name" value="PAS-assoc_C"/>
</dbReference>
<comment type="subcellular location">
    <subcellularLocation>
        <location evidence="2">Cell membrane</location>
        <topology evidence="2">Multi-pass membrane protein</topology>
    </subcellularLocation>
</comment>
<feature type="domain" description="PAS" evidence="8">
    <location>
        <begin position="308"/>
        <end position="370"/>
    </location>
</feature>
<feature type="domain" description="GGDEF" evidence="10">
    <location>
        <begin position="464"/>
        <end position="596"/>
    </location>
</feature>
<feature type="transmembrane region" description="Helical" evidence="7">
    <location>
        <begin position="44"/>
        <end position="77"/>
    </location>
</feature>
<dbReference type="InterPro" id="IPR035965">
    <property type="entry name" value="PAS-like_dom_sf"/>
</dbReference>
<evidence type="ECO:0000259" key="10">
    <source>
        <dbReference type="PROSITE" id="PS50887"/>
    </source>
</evidence>
<feature type="transmembrane region" description="Helical" evidence="7">
    <location>
        <begin position="89"/>
        <end position="108"/>
    </location>
</feature>
<dbReference type="Pfam" id="PF00990">
    <property type="entry name" value="GGDEF"/>
    <property type="match status" value="1"/>
</dbReference>
<evidence type="ECO:0000256" key="2">
    <source>
        <dbReference type="ARBA" id="ARBA00004651"/>
    </source>
</evidence>
<dbReference type="InterPro" id="IPR029787">
    <property type="entry name" value="Nucleotide_cyclase"/>
</dbReference>
<evidence type="ECO:0000259" key="9">
    <source>
        <dbReference type="PROSITE" id="PS50113"/>
    </source>
</evidence>